<proteinExistence type="inferred from homology"/>
<evidence type="ECO:0000256" key="2">
    <source>
        <dbReference type="ARBA" id="ARBA00006706"/>
    </source>
</evidence>
<protein>
    <submittedName>
        <fullName evidence="6">Unannotated protein</fullName>
    </submittedName>
</protein>
<dbReference type="GO" id="GO:0046872">
    <property type="term" value="F:metal ion binding"/>
    <property type="evidence" value="ECO:0007669"/>
    <property type="project" value="UniProtKB-KW"/>
</dbReference>
<dbReference type="PROSITE" id="PS00723">
    <property type="entry name" value="POLYPRENYL_SYNTHASE_1"/>
    <property type="match status" value="1"/>
</dbReference>
<dbReference type="InterPro" id="IPR008949">
    <property type="entry name" value="Isoprenoid_synthase_dom_sf"/>
</dbReference>
<reference evidence="6" key="1">
    <citation type="submission" date="2020-05" db="EMBL/GenBank/DDBJ databases">
        <authorList>
            <person name="Chiriac C."/>
            <person name="Salcher M."/>
            <person name="Ghai R."/>
            <person name="Kavagutti S V."/>
        </authorList>
    </citation>
    <scope>NUCLEOTIDE SEQUENCE</scope>
</reference>
<sequence length="343" mass="37525">MGEFIKDENRDLARIGSDLDPVSQHLERFLLDSGKRLRPIFAYVGYLGVAKNPTPEMITAFASLELVHVCALIHDDVMDGSDTRRGAPAIHKSFENLHKEQKLNGSAAQFGISAAILLGDLALIWSDQMLHNAGLSDQQLINGLKIYDEMRVELMAGQYLDVYEQALGSNTTAKEALERALKVARFKSGKYTIERPLHFGAAIAGSHPSMEKLYSDYGLPLGEAFQLRDDLLGVFGDPSETGKPAGDDMREGKRTVLMAIANERADQAGQKLLNELLGNPSLTVEQIQELQQVIIKSGAVEKVEEMIQKLTSQALLALTHSGLSPVGKNLLTTMANIATKRNT</sequence>
<dbReference type="Pfam" id="PF00348">
    <property type="entry name" value="polyprenyl_synt"/>
    <property type="match status" value="1"/>
</dbReference>
<dbReference type="PANTHER" id="PTHR12001:SF85">
    <property type="entry name" value="SHORT CHAIN ISOPRENYL DIPHOSPHATE SYNTHASE"/>
    <property type="match status" value="1"/>
</dbReference>
<dbReference type="InterPro" id="IPR033749">
    <property type="entry name" value="Polyprenyl_synt_CS"/>
</dbReference>
<evidence type="ECO:0000256" key="5">
    <source>
        <dbReference type="ARBA" id="ARBA00022842"/>
    </source>
</evidence>
<evidence type="ECO:0000256" key="3">
    <source>
        <dbReference type="ARBA" id="ARBA00022679"/>
    </source>
</evidence>
<dbReference type="AlphaFoldDB" id="A0A6J6EBQ6"/>
<dbReference type="GO" id="GO:0008299">
    <property type="term" value="P:isoprenoid biosynthetic process"/>
    <property type="evidence" value="ECO:0007669"/>
    <property type="project" value="InterPro"/>
</dbReference>
<keyword evidence="4" id="KW-0479">Metal-binding</keyword>
<dbReference type="GO" id="GO:0004659">
    <property type="term" value="F:prenyltransferase activity"/>
    <property type="evidence" value="ECO:0007669"/>
    <property type="project" value="InterPro"/>
</dbReference>
<dbReference type="SFLD" id="SFLDS00005">
    <property type="entry name" value="Isoprenoid_Synthase_Type_I"/>
    <property type="match status" value="1"/>
</dbReference>
<dbReference type="PANTHER" id="PTHR12001">
    <property type="entry name" value="GERANYLGERANYL PYROPHOSPHATE SYNTHASE"/>
    <property type="match status" value="1"/>
</dbReference>
<keyword evidence="3" id="KW-0808">Transferase</keyword>
<dbReference type="Gene3D" id="1.10.600.10">
    <property type="entry name" value="Farnesyl Diphosphate Synthase"/>
    <property type="match status" value="1"/>
</dbReference>
<keyword evidence="5" id="KW-0460">Magnesium</keyword>
<dbReference type="SFLD" id="SFLDG01017">
    <property type="entry name" value="Polyprenyl_Transferase_Like"/>
    <property type="match status" value="1"/>
</dbReference>
<name>A0A6J6EBQ6_9ZZZZ</name>
<dbReference type="InterPro" id="IPR000092">
    <property type="entry name" value="Polyprenyl_synt"/>
</dbReference>
<evidence type="ECO:0000313" key="6">
    <source>
        <dbReference type="EMBL" id="CAB4573286.1"/>
    </source>
</evidence>
<dbReference type="PROSITE" id="PS00444">
    <property type="entry name" value="POLYPRENYL_SYNTHASE_2"/>
    <property type="match status" value="1"/>
</dbReference>
<evidence type="ECO:0000256" key="1">
    <source>
        <dbReference type="ARBA" id="ARBA00001946"/>
    </source>
</evidence>
<evidence type="ECO:0000256" key="4">
    <source>
        <dbReference type="ARBA" id="ARBA00022723"/>
    </source>
</evidence>
<dbReference type="SUPFAM" id="SSF48576">
    <property type="entry name" value="Terpenoid synthases"/>
    <property type="match status" value="1"/>
</dbReference>
<accession>A0A6J6EBQ6</accession>
<dbReference type="EMBL" id="CAEZTV010000005">
    <property type="protein sequence ID" value="CAB4573286.1"/>
    <property type="molecule type" value="Genomic_DNA"/>
</dbReference>
<comment type="cofactor">
    <cofactor evidence="1">
        <name>Mg(2+)</name>
        <dbReference type="ChEBI" id="CHEBI:18420"/>
    </cofactor>
</comment>
<comment type="similarity">
    <text evidence="2">Belongs to the FPP/GGPP synthase family.</text>
</comment>
<organism evidence="6">
    <name type="scientific">freshwater metagenome</name>
    <dbReference type="NCBI Taxonomy" id="449393"/>
    <lineage>
        <taxon>unclassified sequences</taxon>
        <taxon>metagenomes</taxon>
        <taxon>ecological metagenomes</taxon>
    </lineage>
</organism>
<dbReference type="CDD" id="cd00685">
    <property type="entry name" value="Trans_IPPS_HT"/>
    <property type="match status" value="1"/>
</dbReference>
<gene>
    <name evidence="6" type="ORF">UFOPK1747_00104</name>
</gene>